<dbReference type="KEGG" id="pwu:A8O14_02780"/>
<keyword evidence="4" id="KW-1185">Reference proteome</keyword>
<accession>A0A191UDZ2</accession>
<gene>
    <name evidence="3" type="ORF">A8O14_02780</name>
</gene>
<reference evidence="4" key="1">
    <citation type="submission" date="2016-05" db="EMBL/GenBank/DDBJ databases">
        <title>Polynucleobacter sp. QLW-P1FAT50C-4 genome.</title>
        <authorList>
            <person name="Hahn M.W."/>
        </authorList>
    </citation>
    <scope>NUCLEOTIDE SEQUENCE [LARGE SCALE GENOMIC DNA]</scope>
    <source>
        <strain evidence="4">QLW-P1FAT50C-4</strain>
    </source>
</reference>
<dbReference type="InterPro" id="IPR036188">
    <property type="entry name" value="FAD/NAD-bd_sf"/>
</dbReference>
<dbReference type="InterPro" id="IPR038732">
    <property type="entry name" value="HpyO/CreE_NAD-binding"/>
</dbReference>
<dbReference type="SUPFAM" id="SSF51905">
    <property type="entry name" value="FAD/NAD(P)-binding domain"/>
    <property type="match status" value="2"/>
</dbReference>
<dbReference type="EMBL" id="CP015922">
    <property type="protein sequence ID" value="ANI99110.1"/>
    <property type="molecule type" value="Genomic_DNA"/>
</dbReference>
<protein>
    <recommendedName>
        <fullName evidence="2">FAD-dependent urate hydroxylase HpyO/Asp monooxygenase CreE-like FAD/NAD(P)-binding domain-containing protein</fullName>
    </recommendedName>
</protein>
<evidence type="ECO:0000313" key="4">
    <source>
        <dbReference type="Proteomes" id="UP000078463"/>
    </source>
</evidence>
<feature type="transmembrane region" description="Helical" evidence="1">
    <location>
        <begin position="31"/>
        <end position="51"/>
    </location>
</feature>
<evidence type="ECO:0000259" key="2">
    <source>
        <dbReference type="Pfam" id="PF13454"/>
    </source>
</evidence>
<feature type="domain" description="FAD-dependent urate hydroxylase HpyO/Asp monooxygenase CreE-like FAD/NAD(P)-binding" evidence="2">
    <location>
        <begin position="32"/>
        <end position="196"/>
    </location>
</feature>
<dbReference type="PANTHER" id="PTHR40254">
    <property type="entry name" value="BLR0577 PROTEIN"/>
    <property type="match status" value="1"/>
</dbReference>
<dbReference type="OrthoDB" id="101972at2"/>
<dbReference type="PANTHER" id="PTHR40254:SF1">
    <property type="entry name" value="BLR0577 PROTEIN"/>
    <property type="match status" value="1"/>
</dbReference>
<name>A0A191UDZ2_9BURK</name>
<sequence length="551" mass="62210">MSKKFAEKSQRDLADIDGEVLQGHTSEEFKIAIIGCGAAGVATLLAFLEYLPTKFNQKITITIFEKGPAFGPGFAYQCDNNELLMNMVSSTTSIFPNQKGDFWNWMLEKGCHIGGQQILSKSGVAPDRYISRQFFGAYLKSQFEHGISSLEKLGVEIELINLEVTNACVLGDNSFNVTFGKGFLRHFNCVILCVGNTAPKDIFNLGEKSQYINNPYPVNRYLQLIKSNDCVGIIGGQLTAADIAVVLANQGHKGPINFFTRDLYFPLTRCPIGKYDLQYLTHINLEILKSKNRNGISLRQIMRLARKEFLAAGITWNKFFKPSTKQYSSWVRSLLEDDEDFSCWQNLAIATDDVIGDYWNALSDIEKHLFMNKFHRLWSAKRVPLPVHTVFKLYSLFSLGILRHYPHLKGIDASVKNQFSVTLGNSKHPTLTNKVYCDWIINASGPSREISRVDSVLIKNLLESGLILRNPHGGIMLDYESSRIKNNINRELNNFYAIGHLTSGTYYFVSSLDMVSLRARGVVRHLTESLSYDSNPQRCISDFLYRGEYAS</sequence>
<dbReference type="Gene3D" id="3.50.50.60">
    <property type="entry name" value="FAD/NAD(P)-binding domain"/>
    <property type="match status" value="1"/>
</dbReference>
<keyword evidence="1" id="KW-1133">Transmembrane helix</keyword>
<keyword evidence="1" id="KW-0812">Transmembrane</keyword>
<dbReference type="Proteomes" id="UP000078463">
    <property type="component" value="Chromosome"/>
</dbReference>
<dbReference type="Pfam" id="PF13454">
    <property type="entry name" value="NAD_binding_9"/>
    <property type="match status" value="1"/>
</dbReference>
<dbReference type="AlphaFoldDB" id="A0A191UDZ2"/>
<evidence type="ECO:0000313" key="3">
    <source>
        <dbReference type="EMBL" id="ANI99110.1"/>
    </source>
</evidence>
<dbReference type="InterPro" id="IPR052189">
    <property type="entry name" value="L-asp_N-monooxygenase_NS-form"/>
</dbReference>
<proteinExistence type="predicted"/>
<keyword evidence="1" id="KW-0472">Membrane</keyword>
<evidence type="ECO:0000256" key="1">
    <source>
        <dbReference type="SAM" id="Phobius"/>
    </source>
</evidence>
<dbReference type="RefSeq" id="WP_068948115.1">
    <property type="nucleotide sequence ID" value="NZ_CP015922.1"/>
</dbReference>
<dbReference type="STRING" id="1743168.A8O14_02780"/>
<organism evidence="3 4">
    <name type="scientific">Polynucleobacter wuianus</name>
    <dbReference type="NCBI Taxonomy" id="1743168"/>
    <lineage>
        <taxon>Bacteria</taxon>
        <taxon>Pseudomonadati</taxon>
        <taxon>Pseudomonadota</taxon>
        <taxon>Betaproteobacteria</taxon>
        <taxon>Burkholderiales</taxon>
        <taxon>Burkholderiaceae</taxon>
        <taxon>Polynucleobacter</taxon>
    </lineage>
</organism>